<keyword evidence="3" id="KW-1185">Reference proteome</keyword>
<dbReference type="STRING" id="797210.Halxa_3610"/>
<keyword evidence="1" id="KW-1133">Transmembrane helix</keyword>
<reference evidence="2 3" key="1">
    <citation type="journal article" date="2012" name="Stand. Genomic Sci.">
        <title>Complete genome sequence of Halopiger xanaduensis type strain (SH-6(T)).</title>
        <authorList>
            <person name="Anderson I."/>
            <person name="Tindall B.J."/>
            <person name="Rohde M."/>
            <person name="Lucas S."/>
            <person name="Han J."/>
            <person name="Lapidus A."/>
            <person name="Cheng J.F."/>
            <person name="Goodwin L."/>
            <person name="Pitluck S."/>
            <person name="Peters L."/>
            <person name="Pati A."/>
            <person name="Mikhailova N."/>
            <person name="Pagani I."/>
            <person name="Teshima H."/>
            <person name="Han C."/>
            <person name="Tapia R."/>
            <person name="Land M."/>
            <person name="Woyke T."/>
            <person name="Klenk H.P."/>
            <person name="Kyrpides N."/>
            <person name="Ivanova N."/>
        </authorList>
    </citation>
    <scope>NUCLEOTIDE SEQUENCE [LARGE SCALE GENOMIC DNA]</scope>
    <source>
        <strain evidence="3">DSM 18323 / JCM 14033 / SH-6</strain>
    </source>
</reference>
<evidence type="ECO:0000313" key="2">
    <source>
        <dbReference type="EMBL" id="AEH38219.1"/>
    </source>
</evidence>
<dbReference type="GeneID" id="41386198"/>
<dbReference type="eggNOG" id="arCOG14162">
    <property type="taxonomic scope" value="Archaea"/>
</dbReference>
<evidence type="ECO:0000256" key="1">
    <source>
        <dbReference type="SAM" id="Phobius"/>
    </source>
</evidence>
<dbReference type="AlphaFoldDB" id="F8DAX8"/>
<gene>
    <name evidence="2" type="ordered locus">Halxa_3610</name>
</gene>
<evidence type="ECO:0000313" key="3">
    <source>
        <dbReference type="Proteomes" id="UP000006794"/>
    </source>
</evidence>
<sequence>MKVRIRDYIFQKVIDIPQYMEIRSDFLSLYRTAYMTPIIKVAFSELPITELQERAINEGEKSTRFDPHEKVLQPVEVARRLYWLIGVFLLICWGISTAAGWAISNWVSTVVSWHSTSLHMILSGTPAIFGGMVLLYLYLLQKDTQFLREFNREIRIGHGQIISSRTDRSQLVSYYIWNRGLRNPKKIVVLCFLAVLRSISPRLYKFVMASVERYLPFFFKQDRGFWATLGEIFALERFFRR</sequence>
<dbReference type="EMBL" id="CP002839">
    <property type="protein sequence ID" value="AEH38219.1"/>
    <property type="molecule type" value="Genomic_DNA"/>
</dbReference>
<accession>F8DAX8</accession>
<organism evidence="2 3">
    <name type="scientific">Halopiger xanaduensis (strain DSM 18323 / JCM 14033 / SH-6)</name>
    <dbReference type="NCBI Taxonomy" id="797210"/>
    <lineage>
        <taxon>Archaea</taxon>
        <taxon>Methanobacteriati</taxon>
        <taxon>Methanobacteriota</taxon>
        <taxon>Stenosarchaea group</taxon>
        <taxon>Halobacteria</taxon>
        <taxon>Halobacteriales</taxon>
        <taxon>Natrialbaceae</taxon>
        <taxon>Halopiger</taxon>
    </lineage>
</organism>
<feature type="transmembrane region" description="Helical" evidence="1">
    <location>
        <begin position="81"/>
        <end position="103"/>
    </location>
</feature>
<proteinExistence type="predicted"/>
<dbReference type="Proteomes" id="UP000006794">
    <property type="component" value="Chromosome"/>
</dbReference>
<dbReference type="HOGENOM" id="CLU_1149799_0_0_2"/>
<keyword evidence="1" id="KW-0812">Transmembrane</keyword>
<protein>
    <submittedName>
        <fullName evidence="2">Uncharacterized protein</fullName>
    </submittedName>
</protein>
<keyword evidence="1" id="KW-0472">Membrane</keyword>
<dbReference type="KEGG" id="hxa:Halxa_3610"/>
<name>F8DAX8_HALXS</name>
<dbReference type="RefSeq" id="WP_013881107.1">
    <property type="nucleotide sequence ID" value="NC_015666.1"/>
</dbReference>
<feature type="transmembrane region" description="Helical" evidence="1">
    <location>
        <begin position="118"/>
        <end position="139"/>
    </location>
</feature>